<comment type="caution">
    <text evidence="1">The sequence shown here is derived from an EMBL/GenBank/DDBJ whole genome shotgun (WGS) entry which is preliminary data.</text>
</comment>
<dbReference type="Proteomes" id="UP001239111">
    <property type="component" value="Chromosome 3"/>
</dbReference>
<accession>A0ACC2NTR5</accession>
<proteinExistence type="predicted"/>
<gene>
    <name evidence="1" type="ORF">QAD02_005515</name>
</gene>
<evidence type="ECO:0000313" key="1">
    <source>
        <dbReference type="EMBL" id="KAJ8674253.1"/>
    </source>
</evidence>
<sequence length="451" mass="50245">MQEVKTCSDLHEKYGSRSADTFPINENFLGQFLYIHMCPGNQHNGYYIFAKLEIAISSDHAHLRGREKYGMNKLTLGAARGNPPSSTAKQNSSNSSEDSTDADDALASKMEQIRKFFEHRLHLLNSSPEPGDRVLDEPTLDGIVKYIKDKNVTKIITMAGAGISTSAGIPDFRSPKSGLYHNLEKYNLPHPQAIFELDFFKSNPEPFFVLAKELMPEGFKPTPSHYFIRLLHEKGLLVRHYTQNIDTLERLAGLPGEKLIEAHGTFNTGHCLECRAEYDLAWLKDKIKNSTVPTCEECKAGVVKPDIVFFGEMLPDRFHVKLAEDFPKAELLIIMGSSLVVQPFASLIDRVGSDCPRLLINKEKAGIADRISRFLGMGGGMDFDSNNGRDVAWLGDCDEGCQLFAEKLGWGDELKDLISKEHEKLDAEIKKSGTSTAKASRRSQSEKASNS</sequence>
<reference evidence="1" key="1">
    <citation type="submission" date="2023-04" db="EMBL/GenBank/DDBJ databases">
        <title>A chromosome-level genome assembly of the parasitoid wasp Eretmocerus hayati.</title>
        <authorList>
            <person name="Zhong Y."/>
            <person name="Liu S."/>
            <person name="Liu Y."/>
        </authorList>
    </citation>
    <scope>NUCLEOTIDE SEQUENCE</scope>
    <source>
        <strain evidence="1">ZJU_SS_LIU_2023</strain>
    </source>
</reference>
<organism evidence="1 2">
    <name type="scientific">Eretmocerus hayati</name>
    <dbReference type="NCBI Taxonomy" id="131215"/>
    <lineage>
        <taxon>Eukaryota</taxon>
        <taxon>Metazoa</taxon>
        <taxon>Ecdysozoa</taxon>
        <taxon>Arthropoda</taxon>
        <taxon>Hexapoda</taxon>
        <taxon>Insecta</taxon>
        <taxon>Pterygota</taxon>
        <taxon>Neoptera</taxon>
        <taxon>Endopterygota</taxon>
        <taxon>Hymenoptera</taxon>
        <taxon>Apocrita</taxon>
        <taxon>Proctotrupomorpha</taxon>
        <taxon>Chalcidoidea</taxon>
        <taxon>Aphelinidae</taxon>
        <taxon>Aphelininae</taxon>
        <taxon>Eretmocerus</taxon>
    </lineage>
</organism>
<dbReference type="EMBL" id="CM056743">
    <property type="protein sequence ID" value="KAJ8674253.1"/>
    <property type="molecule type" value="Genomic_DNA"/>
</dbReference>
<protein>
    <submittedName>
        <fullName evidence="1">Uncharacterized protein</fullName>
    </submittedName>
</protein>
<evidence type="ECO:0000313" key="2">
    <source>
        <dbReference type="Proteomes" id="UP001239111"/>
    </source>
</evidence>
<keyword evidence="2" id="KW-1185">Reference proteome</keyword>
<name>A0ACC2NTR5_9HYME</name>